<organism evidence="2 3">
    <name type="scientific">Syphacia muris</name>
    <dbReference type="NCBI Taxonomy" id="451379"/>
    <lineage>
        <taxon>Eukaryota</taxon>
        <taxon>Metazoa</taxon>
        <taxon>Ecdysozoa</taxon>
        <taxon>Nematoda</taxon>
        <taxon>Chromadorea</taxon>
        <taxon>Rhabditida</taxon>
        <taxon>Spirurina</taxon>
        <taxon>Oxyuridomorpha</taxon>
        <taxon>Oxyuroidea</taxon>
        <taxon>Oxyuridae</taxon>
        <taxon>Syphacia</taxon>
    </lineage>
</organism>
<dbReference type="WBParaSite" id="SMUV_0000057801-mRNA-1">
    <property type="protein sequence ID" value="SMUV_0000057801-mRNA-1"/>
    <property type="gene ID" value="SMUV_0000057801"/>
</dbReference>
<dbReference type="GO" id="GO:0032456">
    <property type="term" value="P:endocytic recycling"/>
    <property type="evidence" value="ECO:0007669"/>
    <property type="project" value="TreeGrafter"/>
</dbReference>
<sequence length="152" mass="17365">MDGMPRLPMINVDFKHAVASGFSEFSLKIKEYILTHYEDDPKKYETALSEMESLRAKLYSFTPDVETVCQAKRYYSQLRLMKSRFPMEDGDPIRIPFSWATKDSDGITCTYEDVNFELACVLYNIGAIHAAIGSGENRIDSDVLILDFLLMP</sequence>
<dbReference type="Gene3D" id="1.25.40.280">
    <property type="entry name" value="alix/aip1 like domains"/>
    <property type="match status" value="1"/>
</dbReference>
<feature type="domain" description="BRO1" evidence="1">
    <location>
        <begin position="8"/>
        <end position="152"/>
    </location>
</feature>
<dbReference type="AlphaFoldDB" id="A0A0N5A914"/>
<evidence type="ECO:0000259" key="1">
    <source>
        <dbReference type="PROSITE" id="PS51180"/>
    </source>
</evidence>
<keyword evidence="2" id="KW-1185">Reference proteome</keyword>
<evidence type="ECO:0000313" key="3">
    <source>
        <dbReference type="WBParaSite" id="SMUV_0000057801-mRNA-1"/>
    </source>
</evidence>
<dbReference type="PROSITE" id="PS51180">
    <property type="entry name" value="BRO1"/>
    <property type="match status" value="1"/>
</dbReference>
<dbReference type="InterPro" id="IPR038499">
    <property type="entry name" value="BRO1_sf"/>
</dbReference>
<name>A0A0N5A914_9BILA</name>
<evidence type="ECO:0000313" key="2">
    <source>
        <dbReference type="Proteomes" id="UP000046393"/>
    </source>
</evidence>
<dbReference type="InterPro" id="IPR004328">
    <property type="entry name" value="BRO1_dom"/>
</dbReference>
<proteinExistence type="predicted"/>
<dbReference type="STRING" id="451379.A0A0N5A914"/>
<dbReference type="GO" id="GO:0045022">
    <property type="term" value="P:early endosome to late endosome transport"/>
    <property type="evidence" value="ECO:0007669"/>
    <property type="project" value="TreeGrafter"/>
</dbReference>
<protein>
    <submittedName>
        <fullName evidence="3">BRO1 domain-containing protein</fullName>
    </submittedName>
</protein>
<reference evidence="3" key="1">
    <citation type="submission" date="2017-02" db="UniProtKB">
        <authorList>
            <consortium name="WormBaseParasite"/>
        </authorList>
    </citation>
    <scope>IDENTIFICATION</scope>
</reference>
<dbReference type="PANTHER" id="PTHR23030">
    <property type="entry name" value="PCD6 INTERACTING PROTEIN-RELATED"/>
    <property type="match status" value="1"/>
</dbReference>
<dbReference type="PANTHER" id="PTHR23030:SF30">
    <property type="entry name" value="TYROSINE-PROTEIN PHOSPHATASE NON-RECEPTOR TYPE 23"/>
    <property type="match status" value="1"/>
</dbReference>
<accession>A0A0N5A914</accession>
<dbReference type="GO" id="GO:0005768">
    <property type="term" value="C:endosome"/>
    <property type="evidence" value="ECO:0007669"/>
    <property type="project" value="TreeGrafter"/>
</dbReference>
<dbReference type="Proteomes" id="UP000046393">
    <property type="component" value="Unplaced"/>
</dbReference>
<dbReference type="Pfam" id="PF03097">
    <property type="entry name" value="BRO1"/>
    <property type="match status" value="1"/>
</dbReference>
<dbReference type="GO" id="GO:0043328">
    <property type="term" value="P:protein transport to vacuole involved in ubiquitin-dependent protein catabolic process via the multivesicular body sorting pathway"/>
    <property type="evidence" value="ECO:0007669"/>
    <property type="project" value="TreeGrafter"/>
</dbReference>